<dbReference type="Proteomes" id="UP000317496">
    <property type="component" value="Chromosome"/>
</dbReference>
<feature type="chain" id="PRO_5021699610" description="DNA-binding protein" evidence="2">
    <location>
        <begin position="22"/>
        <end position="182"/>
    </location>
</feature>
<feature type="compositionally biased region" description="Pro residues" evidence="1">
    <location>
        <begin position="44"/>
        <end position="55"/>
    </location>
</feature>
<dbReference type="InterPro" id="IPR036700">
    <property type="entry name" value="BOBF_sf"/>
</dbReference>
<reference evidence="3 4" key="1">
    <citation type="submission" date="2019-07" db="EMBL/GenBank/DDBJ databases">
        <title>Genome sequencing for Ferrovibrio sp. K5.</title>
        <authorList>
            <person name="Park S.-J."/>
        </authorList>
    </citation>
    <scope>NUCLEOTIDE SEQUENCE [LARGE SCALE GENOMIC DNA]</scope>
    <source>
        <strain evidence="3 4">K5</strain>
    </source>
</reference>
<evidence type="ECO:0008006" key="5">
    <source>
        <dbReference type="Google" id="ProtNLM"/>
    </source>
</evidence>
<feature type="compositionally biased region" description="Polar residues" evidence="1">
    <location>
        <begin position="74"/>
        <end position="87"/>
    </location>
</feature>
<name>A0A516H4H2_9PROT</name>
<feature type="region of interest" description="Disordered" evidence="1">
    <location>
        <begin position="22"/>
        <end position="88"/>
    </location>
</feature>
<keyword evidence="2" id="KW-0732">Signal</keyword>
<dbReference type="RefSeq" id="WP_144069511.1">
    <property type="nucleotide sequence ID" value="NZ_CP041636.1"/>
</dbReference>
<keyword evidence="4" id="KW-1185">Reference proteome</keyword>
<evidence type="ECO:0000313" key="3">
    <source>
        <dbReference type="EMBL" id="QDO98530.1"/>
    </source>
</evidence>
<gene>
    <name evidence="3" type="ORF">FNB15_15120</name>
</gene>
<organism evidence="3 4">
    <name type="scientific">Ferrovibrio terrae</name>
    <dbReference type="NCBI Taxonomy" id="2594003"/>
    <lineage>
        <taxon>Bacteria</taxon>
        <taxon>Pseudomonadati</taxon>
        <taxon>Pseudomonadota</taxon>
        <taxon>Alphaproteobacteria</taxon>
        <taxon>Rhodospirillales</taxon>
        <taxon>Rhodospirillaceae</taxon>
        <taxon>Ferrovibrio</taxon>
    </lineage>
</organism>
<dbReference type="SUPFAM" id="SSF101756">
    <property type="entry name" value="Hypothetical protein YgiW"/>
    <property type="match status" value="1"/>
</dbReference>
<evidence type="ECO:0000256" key="2">
    <source>
        <dbReference type="SAM" id="SignalP"/>
    </source>
</evidence>
<dbReference type="KEGG" id="fer:FNB15_15120"/>
<proteinExistence type="predicted"/>
<protein>
    <recommendedName>
        <fullName evidence="5">DNA-binding protein</fullName>
    </recommendedName>
</protein>
<accession>A0A516H4H2</accession>
<evidence type="ECO:0000313" key="4">
    <source>
        <dbReference type="Proteomes" id="UP000317496"/>
    </source>
</evidence>
<dbReference type="EMBL" id="CP041636">
    <property type="protein sequence ID" value="QDO98530.1"/>
    <property type="molecule type" value="Genomic_DNA"/>
</dbReference>
<feature type="signal peptide" evidence="2">
    <location>
        <begin position="1"/>
        <end position="21"/>
    </location>
</feature>
<sequence>MHLKPLLILGAAILIAAPALAQQPAPVTPPATPSQADPRAAQPPSQPIVPQPSQPAQPGQPQQTEKKDEKKAPSGTQQNNQRGTTRSMAFEVPPLVPISEIPRGKAVTIQGVVLSPQATTFVLNDGNSSQVIVIGPTWRDLTKVKAGDRVRAIGQMDPYGTPVFRAGSLLLENNRIVVVPGS</sequence>
<feature type="compositionally biased region" description="Low complexity" evidence="1">
    <location>
        <begin position="33"/>
        <end position="43"/>
    </location>
</feature>
<evidence type="ECO:0000256" key="1">
    <source>
        <dbReference type="SAM" id="MobiDB-lite"/>
    </source>
</evidence>
<dbReference type="AlphaFoldDB" id="A0A516H4H2"/>